<feature type="domain" description="RNA polymerase sigma factor 70 region 4 type 2" evidence="6">
    <location>
        <begin position="120"/>
        <end position="171"/>
    </location>
</feature>
<dbReference type="Gene3D" id="1.10.1740.10">
    <property type="match status" value="1"/>
</dbReference>
<feature type="domain" description="RNA polymerase sigma-70 region 2" evidence="5">
    <location>
        <begin position="20"/>
        <end position="90"/>
    </location>
</feature>
<keyword evidence="4" id="KW-0804">Transcription</keyword>
<keyword evidence="3" id="KW-0731">Sigma factor</keyword>
<reference evidence="7" key="2">
    <citation type="journal article" date="2021" name="PeerJ">
        <title>Extensive microbial diversity within the chicken gut microbiome revealed by metagenomics and culture.</title>
        <authorList>
            <person name="Gilroy R."/>
            <person name="Ravi A."/>
            <person name="Getino M."/>
            <person name="Pursley I."/>
            <person name="Horton D.L."/>
            <person name="Alikhan N.F."/>
            <person name="Baker D."/>
            <person name="Gharbi K."/>
            <person name="Hall N."/>
            <person name="Watson M."/>
            <person name="Adriaenssens E.M."/>
            <person name="Foster-Nyarko E."/>
            <person name="Jarju S."/>
            <person name="Secka A."/>
            <person name="Antonio M."/>
            <person name="Oren A."/>
            <person name="Chaudhuri R.R."/>
            <person name="La Ragione R."/>
            <person name="Hildebrand F."/>
            <person name="Pallen M.J."/>
        </authorList>
    </citation>
    <scope>NUCLEOTIDE SEQUENCE</scope>
    <source>
        <strain evidence="7">B1-15692</strain>
    </source>
</reference>
<dbReference type="SUPFAM" id="SSF88659">
    <property type="entry name" value="Sigma3 and sigma4 domains of RNA polymerase sigma factors"/>
    <property type="match status" value="1"/>
</dbReference>
<evidence type="ECO:0000259" key="5">
    <source>
        <dbReference type="Pfam" id="PF04542"/>
    </source>
</evidence>
<dbReference type="Proteomes" id="UP000823660">
    <property type="component" value="Unassembled WGS sequence"/>
</dbReference>
<dbReference type="InterPro" id="IPR007627">
    <property type="entry name" value="RNA_pol_sigma70_r2"/>
</dbReference>
<dbReference type="Pfam" id="PF08281">
    <property type="entry name" value="Sigma70_r4_2"/>
    <property type="match status" value="1"/>
</dbReference>
<dbReference type="EMBL" id="JADIMH010000051">
    <property type="protein sequence ID" value="MBO8467741.1"/>
    <property type="molecule type" value="Genomic_DNA"/>
</dbReference>
<dbReference type="Gene3D" id="1.10.10.10">
    <property type="entry name" value="Winged helix-like DNA-binding domain superfamily/Winged helix DNA-binding domain"/>
    <property type="match status" value="1"/>
</dbReference>
<dbReference type="GO" id="GO:0003677">
    <property type="term" value="F:DNA binding"/>
    <property type="evidence" value="ECO:0007669"/>
    <property type="project" value="InterPro"/>
</dbReference>
<keyword evidence="2" id="KW-0805">Transcription regulation</keyword>
<dbReference type="Pfam" id="PF04542">
    <property type="entry name" value="Sigma70_r2"/>
    <property type="match status" value="1"/>
</dbReference>
<dbReference type="InterPro" id="IPR036388">
    <property type="entry name" value="WH-like_DNA-bd_sf"/>
</dbReference>
<evidence type="ECO:0000256" key="2">
    <source>
        <dbReference type="ARBA" id="ARBA00023015"/>
    </source>
</evidence>
<dbReference type="InterPro" id="IPR013324">
    <property type="entry name" value="RNA_pol_sigma_r3/r4-like"/>
</dbReference>
<dbReference type="GO" id="GO:0006352">
    <property type="term" value="P:DNA-templated transcription initiation"/>
    <property type="evidence" value="ECO:0007669"/>
    <property type="project" value="InterPro"/>
</dbReference>
<protein>
    <submittedName>
        <fullName evidence="7">Sigma-70 family RNA polymerase sigma factor</fullName>
    </submittedName>
</protein>
<dbReference type="InterPro" id="IPR039425">
    <property type="entry name" value="RNA_pol_sigma-70-like"/>
</dbReference>
<accession>A0A9D9I9Z7</accession>
<evidence type="ECO:0000256" key="1">
    <source>
        <dbReference type="ARBA" id="ARBA00010641"/>
    </source>
</evidence>
<gene>
    <name evidence="7" type="ORF">IAB99_08285</name>
</gene>
<reference evidence="7" key="1">
    <citation type="submission" date="2020-10" db="EMBL/GenBank/DDBJ databases">
        <authorList>
            <person name="Gilroy R."/>
        </authorList>
    </citation>
    <scope>NUCLEOTIDE SEQUENCE</scope>
    <source>
        <strain evidence="7">B1-15692</strain>
    </source>
</reference>
<dbReference type="AlphaFoldDB" id="A0A9D9I9Z7"/>
<dbReference type="GO" id="GO:0016987">
    <property type="term" value="F:sigma factor activity"/>
    <property type="evidence" value="ECO:0007669"/>
    <property type="project" value="UniProtKB-KW"/>
</dbReference>
<comment type="similarity">
    <text evidence="1">Belongs to the sigma-70 factor family. ECF subfamily.</text>
</comment>
<dbReference type="NCBIfam" id="TIGR02937">
    <property type="entry name" value="sigma70-ECF"/>
    <property type="match status" value="1"/>
</dbReference>
<comment type="caution">
    <text evidence="7">The sequence shown here is derived from an EMBL/GenBank/DDBJ whole genome shotgun (WGS) entry which is preliminary data.</text>
</comment>
<evidence type="ECO:0000313" key="7">
    <source>
        <dbReference type="EMBL" id="MBO8467741.1"/>
    </source>
</evidence>
<evidence type="ECO:0000256" key="3">
    <source>
        <dbReference type="ARBA" id="ARBA00023082"/>
    </source>
</evidence>
<dbReference type="InterPro" id="IPR013249">
    <property type="entry name" value="RNA_pol_sigma70_r4_t2"/>
</dbReference>
<sequence>MDYIFLKLLQDGNMGAWHRLYKQYWSRVHGFVSGMVPEKWAVDEIVQNVFVKIWTNRNRIAPDKASGDGLSGYMFMISRNEVMDWYRHRAAVMKFRKELAEELSEEFVQRDMTDYRIITEIIDRTVASMPSTRREIFISSRYFGRSNKDTASRLGISIRTVEKHINLAIRQIKHELASALKINVVNLSLFLKSD</sequence>
<dbReference type="InterPro" id="IPR013325">
    <property type="entry name" value="RNA_pol_sigma_r2"/>
</dbReference>
<dbReference type="PANTHER" id="PTHR43133:SF46">
    <property type="entry name" value="RNA POLYMERASE SIGMA-70 FACTOR ECF SUBFAMILY"/>
    <property type="match status" value="1"/>
</dbReference>
<organism evidence="7 8">
    <name type="scientific">Candidatus Cryptobacteroides faecipullorum</name>
    <dbReference type="NCBI Taxonomy" id="2840764"/>
    <lineage>
        <taxon>Bacteria</taxon>
        <taxon>Pseudomonadati</taxon>
        <taxon>Bacteroidota</taxon>
        <taxon>Bacteroidia</taxon>
        <taxon>Bacteroidales</taxon>
        <taxon>Candidatus Cryptobacteroides</taxon>
    </lineage>
</organism>
<dbReference type="InterPro" id="IPR014284">
    <property type="entry name" value="RNA_pol_sigma-70_dom"/>
</dbReference>
<proteinExistence type="inferred from homology"/>
<evidence type="ECO:0000256" key="4">
    <source>
        <dbReference type="ARBA" id="ARBA00023163"/>
    </source>
</evidence>
<dbReference type="PANTHER" id="PTHR43133">
    <property type="entry name" value="RNA POLYMERASE ECF-TYPE SIGMA FACTO"/>
    <property type="match status" value="1"/>
</dbReference>
<evidence type="ECO:0000313" key="8">
    <source>
        <dbReference type="Proteomes" id="UP000823660"/>
    </source>
</evidence>
<name>A0A9D9I9Z7_9BACT</name>
<dbReference type="SUPFAM" id="SSF88946">
    <property type="entry name" value="Sigma2 domain of RNA polymerase sigma factors"/>
    <property type="match status" value="1"/>
</dbReference>
<evidence type="ECO:0000259" key="6">
    <source>
        <dbReference type="Pfam" id="PF08281"/>
    </source>
</evidence>